<name>A0AAV2BI59_9ARAC</name>
<evidence type="ECO:0000313" key="2">
    <source>
        <dbReference type="Proteomes" id="UP001497382"/>
    </source>
</evidence>
<dbReference type="EMBL" id="CAXIEN010000380">
    <property type="protein sequence ID" value="CAL1295813.1"/>
    <property type="molecule type" value="Genomic_DNA"/>
</dbReference>
<keyword evidence="2" id="KW-1185">Reference proteome</keyword>
<comment type="caution">
    <text evidence="1">The sequence shown here is derived from an EMBL/GenBank/DDBJ whole genome shotgun (WGS) entry which is preliminary data.</text>
</comment>
<dbReference type="AlphaFoldDB" id="A0AAV2BI59"/>
<accession>A0AAV2BI59</accession>
<gene>
    <name evidence="1" type="ORF">LARSCL_LOCUS19487</name>
</gene>
<proteinExistence type="predicted"/>
<protein>
    <submittedName>
        <fullName evidence="1">Uncharacterized protein</fullName>
    </submittedName>
</protein>
<dbReference type="Proteomes" id="UP001497382">
    <property type="component" value="Unassembled WGS sequence"/>
</dbReference>
<organism evidence="1 2">
    <name type="scientific">Larinioides sclopetarius</name>
    <dbReference type="NCBI Taxonomy" id="280406"/>
    <lineage>
        <taxon>Eukaryota</taxon>
        <taxon>Metazoa</taxon>
        <taxon>Ecdysozoa</taxon>
        <taxon>Arthropoda</taxon>
        <taxon>Chelicerata</taxon>
        <taxon>Arachnida</taxon>
        <taxon>Araneae</taxon>
        <taxon>Araneomorphae</taxon>
        <taxon>Entelegynae</taxon>
        <taxon>Araneoidea</taxon>
        <taxon>Araneidae</taxon>
        <taxon>Larinioides</taxon>
    </lineage>
</organism>
<reference evidence="1 2" key="1">
    <citation type="submission" date="2024-04" db="EMBL/GenBank/DDBJ databases">
        <authorList>
            <person name="Rising A."/>
            <person name="Reimegard J."/>
            <person name="Sonavane S."/>
            <person name="Akerstrom W."/>
            <person name="Nylinder S."/>
            <person name="Hedman E."/>
            <person name="Kallberg Y."/>
        </authorList>
    </citation>
    <scope>NUCLEOTIDE SEQUENCE [LARGE SCALE GENOMIC DNA]</scope>
</reference>
<evidence type="ECO:0000313" key="1">
    <source>
        <dbReference type="EMBL" id="CAL1295813.1"/>
    </source>
</evidence>
<sequence>MGFAPPSETRGDCCFSMATYMQINPSTSIFRRGGHCSTESDFKLRGGVVACLGRAFQFTCHTRW</sequence>